<accession>A0ABN2KV75</accession>
<evidence type="ECO:0000313" key="2">
    <source>
        <dbReference type="Proteomes" id="UP001500655"/>
    </source>
</evidence>
<name>A0ABN2KV75_9ACTN</name>
<gene>
    <name evidence="1" type="ORF">GCM10009681_42790</name>
</gene>
<dbReference type="Proteomes" id="UP001500655">
    <property type="component" value="Unassembled WGS sequence"/>
</dbReference>
<sequence>MRKIIMGVAATVAAVRTGVLTTATPAPATCIVKPSAGQFGSGFVCSAAIQTQ</sequence>
<evidence type="ECO:0000313" key="1">
    <source>
        <dbReference type="EMBL" id="GAA1767146.1"/>
    </source>
</evidence>
<comment type="caution">
    <text evidence="1">The sequence shown here is derived from an EMBL/GenBank/DDBJ whole genome shotgun (WGS) entry which is preliminary data.</text>
</comment>
<keyword evidence="2" id="KW-1185">Reference proteome</keyword>
<reference evidence="1 2" key="1">
    <citation type="journal article" date="2019" name="Int. J. Syst. Evol. Microbiol.">
        <title>The Global Catalogue of Microorganisms (GCM) 10K type strain sequencing project: providing services to taxonomists for standard genome sequencing and annotation.</title>
        <authorList>
            <consortium name="The Broad Institute Genomics Platform"/>
            <consortium name="The Broad Institute Genome Sequencing Center for Infectious Disease"/>
            <person name="Wu L."/>
            <person name="Ma J."/>
        </authorList>
    </citation>
    <scope>NUCLEOTIDE SEQUENCE [LARGE SCALE GENOMIC DNA]</scope>
    <source>
        <strain evidence="1 2">JCM 13249</strain>
    </source>
</reference>
<proteinExistence type="predicted"/>
<dbReference type="EMBL" id="BAAALS010000023">
    <property type="protein sequence ID" value="GAA1767146.1"/>
    <property type="molecule type" value="Genomic_DNA"/>
</dbReference>
<protein>
    <submittedName>
        <fullName evidence="1">Uncharacterized protein</fullName>
    </submittedName>
</protein>
<organism evidence="1 2">
    <name type="scientific">Luedemannella helvata</name>
    <dbReference type="NCBI Taxonomy" id="349315"/>
    <lineage>
        <taxon>Bacteria</taxon>
        <taxon>Bacillati</taxon>
        <taxon>Actinomycetota</taxon>
        <taxon>Actinomycetes</taxon>
        <taxon>Micromonosporales</taxon>
        <taxon>Micromonosporaceae</taxon>
        <taxon>Luedemannella</taxon>
    </lineage>
</organism>
<dbReference type="RefSeq" id="WP_344084872.1">
    <property type="nucleotide sequence ID" value="NZ_BAAALS010000023.1"/>
</dbReference>